<name>A0A8J3VRM9_9ACTN</name>
<dbReference type="GO" id="GO:0043190">
    <property type="term" value="C:ATP-binding cassette (ABC) transporter complex"/>
    <property type="evidence" value="ECO:0007669"/>
    <property type="project" value="InterPro"/>
</dbReference>
<dbReference type="EMBL" id="BONZ01000041">
    <property type="protein sequence ID" value="GIH16284.1"/>
    <property type="molecule type" value="Genomic_DNA"/>
</dbReference>
<reference evidence="2" key="1">
    <citation type="submission" date="2021-01" db="EMBL/GenBank/DDBJ databases">
        <title>Whole genome shotgun sequence of Rugosimonospora africana NBRC 104875.</title>
        <authorList>
            <person name="Komaki H."/>
            <person name="Tamura T."/>
        </authorList>
    </citation>
    <scope>NUCLEOTIDE SEQUENCE</scope>
    <source>
        <strain evidence="2">NBRC 104875</strain>
    </source>
</reference>
<dbReference type="AlphaFoldDB" id="A0A8J3VRM9"/>
<dbReference type="GO" id="GO:0015833">
    <property type="term" value="P:peptide transport"/>
    <property type="evidence" value="ECO:0007669"/>
    <property type="project" value="TreeGrafter"/>
</dbReference>
<dbReference type="PANTHER" id="PTHR30290">
    <property type="entry name" value="PERIPLASMIC BINDING COMPONENT OF ABC TRANSPORTER"/>
    <property type="match status" value="1"/>
</dbReference>
<sequence length="565" mass="61610">MANFPGVTVMGGRVSRRLLALGAAGILLGSTVACGGGKSSTAAADRILNVFSGANTGFVANFNPFSQNSLVGTDSMLYEALMYFNGGKADDVQPQLATAYTFGDSGKSLTFTLRDGVKWSDGQPFSAQDVAFTFNLLKDNTKTNLQGLPVTGATATDQTHVTVTFSQPVYTRLMLIAGRTWIVPEHIWSKVTDASAYTNDKPVGTGPFVVKSVSPQSYLYARNPHYWDAGKPKIAGIRFHQYNGNDSAIAALAAGQLDWTGLFIADIDKQYVAKDSKDNKYLNESQLYVTNLIPNLAKAPFNDPAVRKAVSLAIDRDQLIKLAFSGYGKPASPVELPRPLYDDYIKPEYQNLTLPYNQQQAEQTLQQAGYTKGADGFYAKGGKRLSFTVKVVQGYSDYISALQIMTQELKSAGIELKTQQESFTAFSTDQQTGNFDVIITNLYADGPNPYSWYERAFAGWTTKPLGQEAGSNYGRFRDSTVDQALTAIQALPPDQKDAIKAQLFKAEDVIVAQQPYIPIQQSSALIEYRTNNFTNFPTEQNHYALATPFNGPDIGIVAKNLEPVG</sequence>
<organism evidence="2 3">
    <name type="scientific">Rugosimonospora africana</name>
    <dbReference type="NCBI Taxonomy" id="556532"/>
    <lineage>
        <taxon>Bacteria</taxon>
        <taxon>Bacillati</taxon>
        <taxon>Actinomycetota</taxon>
        <taxon>Actinomycetes</taxon>
        <taxon>Micromonosporales</taxon>
        <taxon>Micromonosporaceae</taxon>
        <taxon>Rugosimonospora</taxon>
    </lineage>
</organism>
<evidence type="ECO:0000259" key="1">
    <source>
        <dbReference type="Pfam" id="PF00496"/>
    </source>
</evidence>
<gene>
    <name evidence="2" type="ORF">Raf01_44560</name>
</gene>
<dbReference type="Gene3D" id="3.10.105.10">
    <property type="entry name" value="Dipeptide-binding Protein, Domain 3"/>
    <property type="match status" value="1"/>
</dbReference>
<dbReference type="InterPro" id="IPR030678">
    <property type="entry name" value="Peptide/Ni-bd"/>
</dbReference>
<evidence type="ECO:0000313" key="3">
    <source>
        <dbReference type="Proteomes" id="UP000642748"/>
    </source>
</evidence>
<dbReference type="Gene3D" id="3.40.190.10">
    <property type="entry name" value="Periplasmic binding protein-like II"/>
    <property type="match status" value="1"/>
</dbReference>
<dbReference type="InterPro" id="IPR039424">
    <property type="entry name" value="SBP_5"/>
</dbReference>
<keyword evidence="3" id="KW-1185">Reference proteome</keyword>
<dbReference type="SUPFAM" id="SSF53850">
    <property type="entry name" value="Periplasmic binding protein-like II"/>
    <property type="match status" value="1"/>
</dbReference>
<dbReference type="CDD" id="cd08509">
    <property type="entry name" value="PBP2_TmCBP_oligosaccharides_like"/>
    <property type="match status" value="1"/>
</dbReference>
<protein>
    <submittedName>
        <fullName evidence="2">Peptide ABC transporter substrate-binding protein</fullName>
    </submittedName>
</protein>
<dbReference type="Gene3D" id="3.90.76.10">
    <property type="entry name" value="Dipeptide-binding Protein, Domain 1"/>
    <property type="match status" value="1"/>
</dbReference>
<dbReference type="Pfam" id="PF00496">
    <property type="entry name" value="SBP_bac_5"/>
    <property type="match status" value="1"/>
</dbReference>
<dbReference type="GO" id="GO:1904680">
    <property type="term" value="F:peptide transmembrane transporter activity"/>
    <property type="evidence" value="ECO:0007669"/>
    <property type="project" value="TreeGrafter"/>
</dbReference>
<evidence type="ECO:0000313" key="2">
    <source>
        <dbReference type="EMBL" id="GIH16284.1"/>
    </source>
</evidence>
<comment type="caution">
    <text evidence="2">The sequence shown here is derived from an EMBL/GenBank/DDBJ whole genome shotgun (WGS) entry which is preliminary data.</text>
</comment>
<accession>A0A8J3VRM9</accession>
<feature type="domain" description="Solute-binding protein family 5" evidence="1">
    <location>
        <begin position="92"/>
        <end position="458"/>
    </location>
</feature>
<dbReference type="Proteomes" id="UP000642748">
    <property type="component" value="Unassembled WGS sequence"/>
</dbReference>
<dbReference type="GO" id="GO:0042597">
    <property type="term" value="C:periplasmic space"/>
    <property type="evidence" value="ECO:0007669"/>
    <property type="project" value="UniProtKB-ARBA"/>
</dbReference>
<proteinExistence type="predicted"/>
<dbReference type="PIRSF" id="PIRSF002741">
    <property type="entry name" value="MppA"/>
    <property type="match status" value="1"/>
</dbReference>
<dbReference type="RefSeq" id="WP_203919876.1">
    <property type="nucleotide sequence ID" value="NZ_BONZ01000041.1"/>
</dbReference>
<dbReference type="InterPro" id="IPR000914">
    <property type="entry name" value="SBP_5_dom"/>
</dbReference>